<reference evidence="6 11" key="3">
    <citation type="submission" date="2021-06" db="EMBL/GenBank/DDBJ databases">
        <title>Interrogation of the integrated mobile genetic elements in gut-associated Bacteroides with a consensus prediction approach.</title>
        <authorList>
            <person name="Campbell D.E."/>
            <person name="Leigh J.R."/>
            <person name="Kim T."/>
            <person name="England W."/>
            <person name="Whitaker R.J."/>
            <person name="Degnan P.H."/>
        </authorList>
    </citation>
    <scope>NUCLEOTIDE SEQUENCE [LARGE SCALE GENOMIC DNA]</scope>
    <source>
        <strain evidence="8">VPI-3443</strain>
        <strain evidence="7">VPI-BTDOT2</strain>
        <strain evidence="6 11">WAL8669</strain>
    </source>
</reference>
<dbReference type="Proteomes" id="UP001156216">
    <property type="component" value="Chromosome"/>
</dbReference>
<evidence type="ECO:0000313" key="5">
    <source>
        <dbReference type="EMBL" id="MDC2236917.1"/>
    </source>
</evidence>
<dbReference type="EMBL" id="AP022660">
    <property type="protein sequence ID" value="BCA48350.1"/>
    <property type="molecule type" value="Genomic_DNA"/>
</dbReference>
<dbReference type="EMBL" id="CP083685">
    <property type="protein sequence ID" value="UYU89040.1"/>
    <property type="molecule type" value="Genomic_DNA"/>
</dbReference>
<keyword evidence="1" id="KW-0732">Signal</keyword>
<evidence type="ECO:0000313" key="6">
    <source>
        <dbReference type="EMBL" id="UYU67490.1"/>
    </source>
</evidence>
<evidence type="ECO:0000313" key="12">
    <source>
        <dbReference type="Proteomes" id="UP001217776"/>
    </source>
</evidence>
<dbReference type="PATRIC" id="fig|818.29.peg.2236"/>
<accession>A0A139KFD4</accession>
<organism evidence="5 12">
    <name type="scientific">Bacteroides thetaiotaomicron</name>
    <dbReference type="NCBI Taxonomy" id="818"/>
    <lineage>
        <taxon>Bacteria</taxon>
        <taxon>Pseudomonadati</taxon>
        <taxon>Bacteroidota</taxon>
        <taxon>Bacteroidia</taxon>
        <taxon>Bacteroidales</taxon>
        <taxon>Bacteroidaceae</taxon>
        <taxon>Bacteroides</taxon>
    </lineage>
</organism>
<dbReference type="EMBL" id="CZAP01000013">
    <property type="protein sequence ID" value="CUP80372.1"/>
    <property type="molecule type" value="Genomic_DNA"/>
</dbReference>
<proteinExistence type="predicted"/>
<evidence type="ECO:0000313" key="7">
    <source>
        <dbReference type="EMBL" id="UYU69882.1"/>
    </source>
</evidence>
<reference evidence="3 9" key="1">
    <citation type="submission" date="2015-09" db="EMBL/GenBank/DDBJ databases">
        <authorList>
            <consortium name="Pathogen Informatics"/>
        </authorList>
    </citation>
    <scope>NUCLEOTIDE SEQUENCE [LARGE SCALE GENOMIC DNA]</scope>
    <source>
        <strain evidence="3 9">2789STDY5834899</strain>
    </source>
</reference>
<feature type="signal peptide" evidence="1">
    <location>
        <begin position="1"/>
        <end position="23"/>
    </location>
</feature>
<accession>C6IPI2</accession>
<dbReference type="RefSeq" id="WP_008762730.1">
    <property type="nucleotide sequence ID" value="NZ_AP022660.1"/>
</dbReference>
<protein>
    <submittedName>
        <fullName evidence="5">Uncharacterized protein</fullName>
    </submittedName>
</protein>
<gene>
    <name evidence="2" type="ORF">BatF92_02920</name>
    <name evidence="3" type="ORF">ERS852511_03264</name>
    <name evidence="4" type="ORF">K0H07_25185</name>
    <name evidence="7" type="ORF">KQP59_16550</name>
    <name evidence="6" type="ORF">KQP68_04185</name>
    <name evidence="8" type="ORF">KQP74_13875</name>
    <name evidence="5" type="ORF">PO127_14310</name>
</gene>
<evidence type="ECO:0000313" key="3">
    <source>
        <dbReference type="EMBL" id="CUP80372.1"/>
    </source>
</evidence>
<dbReference type="EMBL" id="CP083680">
    <property type="protein sequence ID" value="UYU67490.1"/>
    <property type="molecule type" value="Genomic_DNA"/>
</dbReference>
<evidence type="ECO:0000313" key="9">
    <source>
        <dbReference type="Proteomes" id="UP000095576"/>
    </source>
</evidence>
<evidence type="ECO:0000313" key="11">
    <source>
        <dbReference type="Proteomes" id="UP001156218"/>
    </source>
</evidence>
<reference evidence="4" key="4">
    <citation type="submission" date="2021-07" db="EMBL/GenBank/DDBJ databases">
        <title>Comparative genomics of Bacteroides fragilis group isolates reveals species-dependent resistance mechanisms and validates clinical tools for resistance prediction.</title>
        <authorList>
            <person name="Wallace M.J."/>
            <person name="Jean S."/>
            <person name="Wallace M.A."/>
            <person name="Carey-Ann B.D."/>
            <person name="Dantas G."/>
        </authorList>
    </citation>
    <scope>NUCLEOTIDE SEQUENCE</scope>
    <source>
        <strain evidence="4">BJH_160</strain>
    </source>
</reference>
<evidence type="ECO:0000313" key="10">
    <source>
        <dbReference type="Proteomes" id="UP000500882"/>
    </source>
</evidence>
<dbReference type="Proteomes" id="UP000095576">
    <property type="component" value="Unassembled WGS sequence"/>
</dbReference>
<evidence type="ECO:0000313" key="4">
    <source>
        <dbReference type="EMBL" id="MCE9240437.1"/>
    </source>
</evidence>
<dbReference type="Proteomes" id="UP001200544">
    <property type="component" value="Unassembled WGS sequence"/>
</dbReference>
<dbReference type="Proteomes" id="UP001156218">
    <property type="component" value="Chromosome"/>
</dbReference>
<sequence length="89" mass="9326">MKKLVLVVAMFMFVCGGSFLVKAQNSAEAATALAEVNATAIVNDTVVKDTVTKSEEPVKTELSAPTAIVNDTVVTDTASKDKPAEPVKE</sequence>
<dbReference type="GeneID" id="60924964"/>
<reference evidence="2 10" key="2">
    <citation type="submission" date="2020-02" db="EMBL/GenBank/DDBJ databases">
        <title>Whole-genome sequencing and comparative analysis of the genomes of Bacteroides thetaiotaomicron and Escherichia coli isolated from a healthy resident in Vietnam.</title>
        <authorList>
            <person name="Mohsin M."/>
            <person name="Tanaka K."/>
            <person name="Kawahara R."/>
            <person name="Kondo S."/>
            <person name="Noguchi H."/>
            <person name="Motooka D."/>
            <person name="Nakamura S."/>
            <person name="Khong D.T."/>
            <person name="Nguyen T.N."/>
            <person name="Tran H.T."/>
            <person name="Yamamoto Y."/>
        </authorList>
    </citation>
    <scope>NUCLEOTIDE SEQUENCE [LARGE SCALE GENOMIC DNA]</scope>
    <source>
        <strain evidence="2 10">F9-2</strain>
    </source>
</reference>
<name>A0A139KFD4_BACT4</name>
<evidence type="ECO:0000256" key="1">
    <source>
        <dbReference type="SAM" id="SignalP"/>
    </source>
</evidence>
<evidence type="ECO:0000313" key="8">
    <source>
        <dbReference type="EMBL" id="UYU89040.1"/>
    </source>
</evidence>
<dbReference type="EMBL" id="JAHYQA010000025">
    <property type="protein sequence ID" value="MCE9240437.1"/>
    <property type="molecule type" value="Genomic_DNA"/>
</dbReference>
<dbReference type="AlphaFoldDB" id="A0A139KFD4"/>
<dbReference type="Proteomes" id="UP000500882">
    <property type="component" value="Chromosome"/>
</dbReference>
<dbReference type="Proteomes" id="UP001217776">
    <property type="component" value="Unassembled WGS sequence"/>
</dbReference>
<evidence type="ECO:0000313" key="2">
    <source>
        <dbReference type="EMBL" id="BCA48350.1"/>
    </source>
</evidence>
<dbReference type="EMBL" id="CP083681">
    <property type="protein sequence ID" value="UYU69882.1"/>
    <property type="molecule type" value="Genomic_DNA"/>
</dbReference>
<dbReference type="Proteomes" id="UP001162960">
    <property type="component" value="Chromosome"/>
</dbReference>
<dbReference type="EMBL" id="JAQNVG010000023">
    <property type="protein sequence ID" value="MDC2236917.1"/>
    <property type="molecule type" value="Genomic_DNA"/>
</dbReference>
<reference evidence="5" key="5">
    <citation type="submission" date="2022-10" db="EMBL/GenBank/DDBJ databases">
        <title>Human gut microbiome strain richness.</title>
        <authorList>
            <person name="Chen-Liaw A."/>
        </authorList>
    </citation>
    <scope>NUCLEOTIDE SEQUENCE</scope>
    <source>
        <strain evidence="5">1001283st1_A3_1001283B150304_161114</strain>
    </source>
</reference>
<feature type="chain" id="PRO_5002966669" evidence="1">
    <location>
        <begin position="24"/>
        <end position="89"/>
    </location>
</feature>